<proteinExistence type="predicted"/>
<dbReference type="Pfam" id="PF09362">
    <property type="entry name" value="DUF1996"/>
    <property type="match status" value="1"/>
</dbReference>
<accession>A0ABR2HZN6</accession>
<evidence type="ECO:0000313" key="3">
    <source>
        <dbReference type="Proteomes" id="UP001390339"/>
    </source>
</evidence>
<reference evidence="2 3" key="1">
    <citation type="journal article" date="2024" name="IMA Fungus">
        <title>Apiospora arundinis, a panoply of carbohydrate-active enzymes and secondary metabolites.</title>
        <authorList>
            <person name="Sorensen T."/>
            <person name="Petersen C."/>
            <person name="Muurmann A.T."/>
            <person name="Christiansen J.V."/>
            <person name="Brundto M.L."/>
            <person name="Overgaard C.K."/>
            <person name="Boysen A.T."/>
            <person name="Wollenberg R.D."/>
            <person name="Larsen T.O."/>
            <person name="Sorensen J.L."/>
            <person name="Nielsen K.L."/>
            <person name="Sondergaard T.E."/>
        </authorList>
    </citation>
    <scope>NUCLEOTIDE SEQUENCE [LARGE SCALE GENOMIC DNA]</scope>
    <source>
        <strain evidence="2 3">AAU 773</strain>
    </source>
</reference>
<name>A0ABR2HZN6_9PEZI</name>
<evidence type="ECO:0000313" key="2">
    <source>
        <dbReference type="EMBL" id="KAK8855372.1"/>
    </source>
</evidence>
<feature type="domain" description="DUF1996" evidence="1">
    <location>
        <begin position="126"/>
        <end position="373"/>
    </location>
</feature>
<dbReference type="InterPro" id="IPR018535">
    <property type="entry name" value="DUF1996"/>
</dbReference>
<dbReference type="PANTHER" id="PTHR43662">
    <property type="match status" value="1"/>
</dbReference>
<keyword evidence="3" id="KW-1185">Reference proteome</keyword>
<dbReference type="Proteomes" id="UP001390339">
    <property type="component" value="Unassembled WGS sequence"/>
</dbReference>
<dbReference type="PANTHER" id="PTHR43662:SF13">
    <property type="entry name" value="DUF1996 DOMAIN-CONTAINING PROTEIN"/>
    <property type="match status" value="1"/>
</dbReference>
<gene>
    <name evidence="2" type="ORF">PGQ11_011284</name>
</gene>
<evidence type="ECO:0000259" key="1">
    <source>
        <dbReference type="Pfam" id="PF09362"/>
    </source>
</evidence>
<dbReference type="EMBL" id="JAPCWZ010000007">
    <property type="protein sequence ID" value="KAK8855372.1"/>
    <property type="molecule type" value="Genomic_DNA"/>
</dbReference>
<protein>
    <recommendedName>
        <fullName evidence="1">DUF1996 domain-containing protein</fullName>
    </recommendedName>
</protein>
<sequence>MLVICRLKTCVWYGTIAISQIHEGYTLHFPCLSQLIYAAKEHLFETTPHYPRYQVHRFPHCLVYVQNSKKHRCILRLDTRIRHRAQGCTLQDTMKRFAVLSVVALATLGNALVRFQCSQLVIERLDPLVNPGMVPSAHVHQIVGGNSFNASMDPKKDMPGESTCTTCSFAEDFSNYWTAVLYFKARNGTYKRVPQSSQIQGAKGGITVYYMQDALYDQQQKSKVTAFKPGFRMFTGNVAARTKAEMAQFRQLTYTCMDNQGTREPESLDFPTRPCPAGIMVNARFPTCWDGVNLDSPDHMAHMSYPANGTFESGGPCPASHPIRMPQVLFEVVWETRQFNNKADWPADGSQPFVWSFGDGTGFGNHADYVFGWKDDALQRLMDQPCVVNCPGAHAKTQSTAAMNKCAKQKTVTEDIDGWLTSLPGM</sequence>
<comment type="caution">
    <text evidence="2">The sequence shown here is derived from an EMBL/GenBank/DDBJ whole genome shotgun (WGS) entry which is preliminary data.</text>
</comment>
<organism evidence="2 3">
    <name type="scientific">Apiospora arundinis</name>
    <dbReference type="NCBI Taxonomy" id="335852"/>
    <lineage>
        <taxon>Eukaryota</taxon>
        <taxon>Fungi</taxon>
        <taxon>Dikarya</taxon>
        <taxon>Ascomycota</taxon>
        <taxon>Pezizomycotina</taxon>
        <taxon>Sordariomycetes</taxon>
        <taxon>Xylariomycetidae</taxon>
        <taxon>Amphisphaeriales</taxon>
        <taxon>Apiosporaceae</taxon>
        <taxon>Apiospora</taxon>
    </lineage>
</organism>